<keyword evidence="3" id="KW-0963">Cytoplasm</keyword>
<protein>
    <submittedName>
        <fullName evidence="8">Uncharacterized protein LOC117242852</fullName>
    </submittedName>
</protein>
<evidence type="ECO:0000313" key="7">
    <source>
        <dbReference type="Proteomes" id="UP000504631"/>
    </source>
</evidence>
<evidence type="ECO:0000256" key="2">
    <source>
        <dbReference type="ARBA" id="ARBA00004245"/>
    </source>
</evidence>
<accession>A0A6J3LK21</accession>
<keyword evidence="7" id="KW-1185">Reference proteome</keyword>
<dbReference type="GO" id="GO:0005929">
    <property type="term" value="C:cilium"/>
    <property type="evidence" value="ECO:0007669"/>
    <property type="project" value="UniProtKB-SubCell"/>
</dbReference>
<evidence type="ECO:0000256" key="3">
    <source>
        <dbReference type="ARBA" id="ARBA00022490"/>
    </source>
</evidence>
<comment type="similarity">
    <text evidence="6">Belongs to the CFAP144 family.</text>
</comment>
<proteinExistence type="inferred from homology"/>
<name>A0A6J3LK21_9HYME</name>
<keyword evidence="5" id="KW-0966">Cell projection</keyword>
<comment type="subcellular location">
    <subcellularLocation>
        <location evidence="1">Cell projection</location>
        <location evidence="1">Cilium</location>
    </subcellularLocation>
    <subcellularLocation>
        <location evidence="2">Cytoplasm</location>
        <location evidence="2">Cytoskeleton</location>
    </subcellularLocation>
</comment>
<dbReference type="InterPro" id="IPR029214">
    <property type="entry name" value="CFAP144"/>
</dbReference>
<dbReference type="Pfam" id="PF14886">
    <property type="entry name" value="FAM183"/>
    <property type="match status" value="1"/>
</dbReference>
<dbReference type="Proteomes" id="UP000504631">
    <property type="component" value="Unplaced"/>
</dbReference>
<evidence type="ECO:0000256" key="1">
    <source>
        <dbReference type="ARBA" id="ARBA00004138"/>
    </source>
</evidence>
<evidence type="ECO:0000256" key="6">
    <source>
        <dbReference type="ARBA" id="ARBA00034777"/>
    </source>
</evidence>
<reference evidence="8" key="1">
    <citation type="submission" date="2025-08" db="UniProtKB">
        <authorList>
            <consortium name="RefSeq"/>
        </authorList>
    </citation>
    <scope>IDENTIFICATION</scope>
    <source>
        <tissue evidence="8">Muscle</tissue>
    </source>
</reference>
<evidence type="ECO:0000256" key="5">
    <source>
        <dbReference type="ARBA" id="ARBA00023273"/>
    </source>
</evidence>
<dbReference type="GeneID" id="117242852"/>
<dbReference type="KEGG" id="bvk:117242852"/>
<dbReference type="GO" id="GO:0005856">
    <property type="term" value="C:cytoskeleton"/>
    <property type="evidence" value="ECO:0007669"/>
    <property type="project" value="UniProtKB-SubCell"/>
</dbReference>
<dbReference type="RefSeq" id="XP_033365742.1">
    <property type="nucleotide sequence ID" value="XM_033509851.1"/>
</dbReference>
<gene>
    <name evidence="8" type="primary">LOC117242852</name>
</gene>
<evidence type="ECO:0000256" key="4">
    <source>
        <dbReference type="ARBA" id="ARBA00023212"/>
    </source>
</evidence>
<evidence type="ECO:0000313" key="8">
    <source>
        <dbReference type="RefSeq" id="XP_033365742.1"/>
    </source>
</evidence>
<sequence>MNPVKLRFYTERYEKEKKYFRLQEKFVAIARTKPLTGKFYAKHDAIPASEVRREYVDLISKRLVLSPKDIYAFKPPTVNMEYGWFSEPLIARTNDPRLSFGRKQTDFIANELRIRHVQRGLPTEKFLGIPFKV</sequence>
<keyword evidence="4" id="KW-0206">Cytoskeleton</keyword>
<dbReference type="AlphaFoldDB" id="A0A6J3LK21"/>
<organism evidence="7 8">
    <name type="scientific">Bombus vosnesenskii</name>
    <dbReference type="NCBI Taxonomy" id="207650"/>
    <lineage>
        <taxon>Eukaryota</taxon>
        <taxon>Metazoa</taxon>
        <taxon>Ecdysozoa</taxon>
        <taxon>Arthropoda</taxon>
        <taxon>Hexapoda</taxon>
        <taxon>Insecta</taxon>
        <taxon>Pterygota</taxon>
        <taxon>Neoptera</taxon>
        <taxon>Endopterygota</taxon>
        <taxon>Hymenoptera</taxon>
        <taxon>Apocrita</taxon>
        <taxon>Aculeata</taxon>
        <taxon>Apoidea</taxon>
        <taxon>Anthophila</taxon>
        <taxon>Apidae</taxon>
        <taxon>Bombus</taxon>
        <taxon>Pyrobombus</taxon>
    </lineage>
</organism>